<keyword evidence="2" id="KW-0645">Protease</keyword>
<gene>
    <name evidence="2" type="ORF">SAMN05444170_3255</name>
</gene>
<dbReference type="Gene3D" id="2.40.70.10">
    <property type="entry name" value="Acid Proteases"/>
    <property type="match status" value="1"/>
</dbReference>
<dbReference type="EMBL" id="LT670849">
    <property type="protein sequence ID" value="SHN76652.1"/>
    <property type="molecule type" value="Genomic_DNA"/>
</dbReference>
<organism evidence="2 3">
    <name type="scientific">Bradyrhizobium erythrophlei</name>
    <dbReference type="NCBI Taxonomy" id="1437360"/>
    <lineage>
        <taxon>Bacteria</taxon>
        <taxon>Pseudomonadati</taxon>
        <taxon>Pseudomonadota</taxon>
        <taxon>Alphaproteobacteria</taxon>
        <taxon>Hyphomicrobiales</taxon>
        <taxon>Nitrobacteraceae</taxon>
        <taxon>Bradyrhizobium</taxon>
    </lineage>
</organism>
<evidence type="ECO:0000313" key="2">
    <source>
        <dbReference type="EMBL" id="SHN76652.1"/>
    </source>
</evidence>
<dbReference type="CDD" id="cd05483">
    <property type="entry name" value="retropepsin_like_bacteria"/>
    <property type="match status" value="1"/>
</dbReference>
<dbReference type="PROSITE" id="PS00141">
    <property type="entry name" value="ASP_PROTEASE"/>
    <property type="match status" value="1"/>
</dbReference>
<keyword evidence="1" id="KW-0812">Transmembrane</keyword>
<dbReference type="InterPro" id="IPR001969">
    <property type="entry name" value="Aspartic_peptidase_AS"/>
</dbReference>
<keyword evidence="1" id="KW-0472">Membrane</keyword>
<feature type="transmembrane region" description="Helical" evidence="1">
    <location>
        <begin position="12"/>
        <end position="30"/>
    </location>
</feature>
<dbReference type="AlphaFoldDB" id="A0A1M7U0S2"/>
<accession>A0A1M7U0S2</accession>
<dbReference type="InterPro" id="IPR021109">
    <property type="entry name" value="Peptidase_aspartic_dom_sf"/>
</dbReference>
<dbReference type="GO" id="GO:0004190">
    <property type="term" value="F:aspartic-type endopeptidase activity"/>
    <property type="evidence" value="ECO:0007669"/>
    <property type="project" value="InterPro"/>
</dbReference>
<dbReference type="SUPFAM" id="SSF50630">
    <property type="entry name" value="Acid proteases"/>
    <property type="match status" value="1"/>
</dbReference>
<keyword evidence="2" id="KW-0378">Hydrolase</keyword>
<reference evidence="3" key="1">
    <citation type="submission" date="2016-11" db="EMBL/GenBank/DDBJ databases">
        <authorList>
            <person name="Varghese N."/>
            <person name="Submissions S."/>
        </authorList>
    </citation>
    <scope>NUCLEOTIDE SEQUENCE [LARGE SCALE GENOMIC DNA]</scope>
    <source>
        <strain evidence="3">GAS401</strain>
    </source>
</reference>
<keyword evidence="1" id="KW-1133">Transmembrane helix</keyword>
<name>A0A1M7U0S2_9BRAD</name>
<dbReference type="InterPro" id="IPR034122">
    <property type="entry name" value="Retropepsin-like_bacterial"/>
</dbReference>
<protein>
    <submittedName>
        <fullName evidence="2">Aspartyl protease family protein</fullName>
    </submittedName>
</protein>
<evidence type="ECO:0000313" key="3">
    <source>
        <dbReference type="Proteomes" id="UP000184096"/>
    </source>
</evidence>
<proteinExistence type="predicted"/>
<keyword evidence="3" id="KW-1185">Reference proteome</keyword>
<sequence>MFAIESGVMRNIMIFAAIMIGLGTFMAQMADKMAPTPASATTSARLAVVPDTTGQAGARSLSIPRDGRGHFATEGRIDGQRIGFMVDTGASVIALNESSAARFGLRPSRNDYRAMVTTANGTVKAAPTRLAMVDIGGLIVRDVDAMVLPDEALSENLLGLSFLSKLKRFEYANGKMVLEQ</sequence>
<evidence type="ECO:0000256" key="1">
    <source>
        <dbReference type="SAM" id="Phobius"/>
    </source>
</evidence>
<dbReference type="Pfam" id="PF13975">
    <property type="entry name" value="gag-asp_proteas"/>
    <property type="match status" value="1"/>
</dbReference>
<dbReference type="Proteomes" id="UP000184096">
    <property type="component" value="Chromosome I"/>
</dbReference>
<dbReference type="InterPro" id="IPR011969">
    <property type="entry name" value="Clan_AA_Asp_peptidase_C"/>
</dbReference>
<dbReference type="GO" id="GO:0006508">
    <property type="term" value="P:proteolysis"/>
    <property type="evidence" value="ECO:0007669"/>
    <property type="project" value="UniProtKB-KW"/>
</dbReference>
<dbReference type="NCBIfam" id="TIGR02281">
    <property type="entry name" value="clan_AA_DTGA"/>
    <property type="match status" value="1"/>
</dbReference>